<feature type="compositionally biased region" description="Polar residues" evidence="1">
    <location>
        <begin position="323"/>
        <end position="336"/>
    </location>
</feature>
<comment type="caution">
    <text evidence="2">The sequence shown here is derived from an EMBL/GenBank/DDBJ whole genome shotgun (WGS) entry which is preliminary data.</text>
</comment>
<dbReference type="AlphaFoldDB" id="A0AAE8MQT8"/>
<feature type="region of interest" description="Disordered" evidence="1">
    <location>
        <begin position="227"/>
        <end position="265"/>
    </location>
</feature>
<feature type="region of interest" description="Disordered" evidence="1">
    <location>
        <begin position="47"/>
        <end position="75"/>
    </location>
</feature>
<feature type="region of interest" description="Disordered" evidence="1">
    <location>
        <begin position="1"/>
        <end position="35"/>
    </location>
</feature>
<gene>
    <name evidence="2" type="ORF">DNG_01110</name>
</gene>
<reference evidence="2" key="1">
    <citation type="submission" date="2018-03" db="EMBL/GenBank/DDBJ databases">
        <authorList>
            <person name="Guldener U."/>
        </authorList>
    </citation>
    <scope>NUCLEOTIDE SEQUENCE</scope>
</reference>
<accession>A0AAE8MQT8</accession>
<organism evidence="2 3">
    <name type="scientific">Cephalotrichum gorgonifer</name>
    <dbReference type="NCBI Taxonomy" id="2041049"/>
    <lineage>
        <taxon>Eukaryota</taxon>
        <taxon>Fungi</taxon>
        <taxon>Dikarya</taxon>
        <taxon>Ascomycota</taxon>
        <taxon>Pezizomycotina</taxon>
        <taxon>Sordariomycetes</taxon>
        <taxon>Hypocreomycetidae</taxon>
        <taxon>Microascales</taxon>
        <taxon>Microascaceae</taxon>
        <taxon>Cephalotrichum</taxon>
    </lineage>
</organism>
<dbReference type="Proteomes" id="UP001187682">
    <property type="component" value="Unassembled WGS sequence"/>
</dbReference>
<name>A0AAE8MQT8_9PEZI</name>
<evidence type="ECO:0000313" key="3">
    <source>
        <dbReference type="Proteomes" id="UP001187682"/>
    </source>
</evidence>
<feature type="region of interest" description="Disordered" evidence="1">
    <location>
        <begin position="112"/>
        <end position="155"/>
    </location>
</feature>
<proteinExistence type="predicted"/>
<feature type="region of interest" description="Disordered" evidence="1">
    <location>
        <begin position="291"/>
        <end position="388"/>
    </location>
</feature>
<evidence type="ECO:0000313" key="2">
    <source>
        <dbReference type="EMBL" id="SPN97598.1"/>
    </source>
</evidence>
<keyword evidence="3" id="KW-1185">Reference proteome</keyword>
<dbReference type="EMBL" id="ONZQ02000001">
    <property type="protein sequence ID" value="SPN97598.1"/>
    <property type="molecule type" value="Genomic_DNA"/>
</dbReference>
<feature type="compositionally biased region" description="Low complexity" evidence="1">
    <location>
        <begin position="293"/>
        <end position="322"/>
    </location>
</feature>
<protein>
    <submittedName>
        <fullName evidence="2">Uncharacterized protein</fullName>
    </submittedName>
</protein>
<sequence>MATVVIDTPQAGTETQRSSINYRNSLPGAPKPVCRQSLDESSLADLYHHHSSNDSSPIMQPKHVSGEACPPALPTRSSLRASRLLDGMSLKLDDAAESATLREAAAPHELYLSSEEDASSSASDFSDASDSGTDEPAAESEKHSPVAGGARRKRSHEDIARAVPFVFAGKPTVVTITTVRRRSASQATAPSTSTTKAHMMARRQSTFVAPPQPPRSATIAELVVGSGREKHYSQPPSFLDTDPFASSSPMEEEASSPRTSGGTSMLKKTFGIVRKRSRPFLNNLQNSSQTFLSHANPSSASLASSASEADSNAAPRAPARARTSTLPSINTSQGPVTYQDILRNAKRNATTPQSPGPASPASPALPAAKKSRILSGLSMSRRSIRSPI</sequence>
<evidence type="ECO:0000256" key="1">
    <source>
        <dbReference type="SAM" id="MobiDB-lite"/>
    </source>
</evidence>
<feature type="compositionally biased region" description="Polar residues" evidence="1">
    <location>
        <begin position="10"/>
        <end position="24"/>
    </location>
</feature>
<feature type="compositionally biased region" description="Low complexity" evidence="1">
    <location>
        <begin position="119"/>
        <end position="131"/>
    </location>
</feature>